<accession>A0ACB9ZEC3</accession>
<evidence type="ECO:0000313" key="1">
    <source>
        <dbReference type="EMBL" id="KAI4869165.1"/>
    </source>
</evidence>
<comment type="caution">
    <text evidence="1">The sequence shown here is derived from an EMBL/GenBank/DDBJ whole genome shotgun (WGS) entry which is preliminary data.</text>
</comment>
<gene>
    <name evidence="1" type="ORF">F4820DRAFT_43252</name>
</gene>
<sequence>MKTIAALSSLLLFGATSVFAAPVNERQIEAPTEMDITSFSANTEPHGTGAFISFDIAIPNTSMSTTCAYSDQSSVSVLPSVSMRPCDDPAVEWQFHQDPSIPGTEGRYRVVITYAYDGVKKIAGFHEWPATDFPLENFGSTVATFYRGQPDFTITDLS</sequence>
<evidence type="ECO:0000313" key="2">
    <source>
        <dbReference type="Proteomes" id="UP001497700"/>
    </source>
</evidence>
<organism evidence="1 2">
    <name type="scientific">Hypoxylon rubiginosum</name>
    <dbReference type="NCBI Taxonomy" id="110542"/>
    <lineage>
        <taxon>Eukaryota</taxon>
        <taxon>Fungi</taxon>
        <taxon>Dikarya</taxon>
        <taxon>Ascomycota</taxon>
        <taxon>Pezizomycotina</taxon>
        <taxon>Sordariomycetes</taxon>
        <taxon>Xylariomycetidae</taxon>
        <taxon>Xylariales</taxon>
        <taxon>Hypoxylaceae</taxon>
        <taxon>Hypoxylon</taxon>
    </lineage>
</organism>
<protein>
    <submittedName>
        <fullName evidence="1">Uncharacterized protein</fullName>
    </submittedName>
</protein>
<keyword evidence="2" id="KW-1185">Reference proteome</keyword>
<name>A0ACB9ZEC3_9PEZI</name>
<dbReference type="EMBL" id="MU393432">
    <property type="protein sequence ID" value="KAI4869165.1"/>
    <property type="molecule type" value="Genomic_DNA"/>
</dbReference>
<proteinExistence type="predicted"/>
<dbReference type="Proteomes" id="UP001497700">
    <property type="component" value="Unassembled WGS sequence"/>
</dbReference>
<reference evidence="1 2" key="1">
    <citation type="journal article" date="2022" name="New Phytol.">
        <title>Ecological generalism drives hyperdiversity of secondary metabolite gene clusters in xylarialean endophytes.</title>
        <authorList>
            <person name="Franco M.E.E."/>
            <person name="Wisecaver J.H."/>
            <person name="Arnold A.E."/>
            <person name="Ju Y.M."/>
            <person name="Slot J.C."/>
            <person name="Ahrendt S."/>
            <person name="Moore L.P."/>
            <person name="Eastman K.E."/>
            <person name="Scott K."/>
            <person name="Konkel Z."/>
            <person name="Mondo S.J."/>
            <person name="Kuo A."/>
            <person name="Hayes R.D."/>
            <person name="Haridas S."/>
            <person name="Andreopoulos B."/>
            <person name="Riley R."/>
            <person name="LaButti K."/>
            <person name="Pangilinan J."/>
            <person name="Lipzen A."/>
            <person name="Amirebrahimi M."/>
            <person name="Yan J."/>
            <person name="Adam C."/>
            <person name="Keymanesh K."/>
            <person name="Ng V."/>
            <person name="Louie K."/>
            <person name="Northen T."/>
            <person name="Drula E."/>
            <person name="Henrissat B."/>
            <person name="Hsieh H.M."/>
            <person name="Youens-Clark K."/>
            <person name="Lutzoni F."/>
            <person name="Miadlikowska J."/>
            <person name="Eastwood D.C."/>
            <person name="Hamelin R.C."/>
            <person name="Grigoriev I.V."/>
            <person name="U'Ren J.M."/>
        </authorList>
    </citation>
    <scope>NUCLEOTIDE SEQUENCE [LARGE SCALE GENOMIC DNA]</scope>
    <source>
        <strain evidence="1 2">CBS 119005</strain>
    </source>
</reference>